<proteinExistence type="predicted"/>
<dbReference type="PANTHER" id="PTHR34580">
    <property type="match status" value="1"/>
</dbReference>
<dbReference type="EMBL" id="CACVAS010000023">
    <property type="protein sequence ID" value="CAA6802548.1"/>
    <property type="molecule type" value="Genomic_DNA"/>
</dbReference>
<sequence length="332" mass="39653">MVQNAPNYPRKDRKMTNQTLRVLELLKRFNNGQKVCIESLKNEMLWEGKSEKTIRRDLDVIKLVFPESFELIRGDKGCYKAITKKMFDQFLDERNLSLLIQTFSIAQRSDLFQSLDIDKADKSIIESKLKETKKLYEFKTKPFESQKNDYAIMKELERVIYHQKYISIKYIVDNQIEEYEVKPYKIVFMKENFYLACEIDNKDFTFTLYRISKIKEIKDSNKTFCKNLEIEDFIKFMQTPFAHYQKGFRTHLIKIVLEVHGDKAYFFKSKKFLNSQTILEEKENGSLTVSYEVTQEIEIEELVKKWLPYVKVIEPLSLKNKLEDELKAYLLS</sequence>
<dbReference type="InterPro" id="IPR026881">
    <property type="entry name" value="WYL_dom"/>
</dbReference>
<protein>
    <submittedName>
        <fullName evidence="3">Probable transcription regulator Cj0571</fullName>
    </submittedName>
</protein>
<name>A0A6S6SIC5_9BACT</name>
<feature type="domain" description="WCX" evidence="2">
    <location>
        <begin position="253"/>
        <end position="330"/>
    </location>
</feature>
<gene>
    <name evidence="3" type="ORF">HELGO_WM31027</name>
</gene>
<dbReference type="PROSITE" id="PS52050">
    <property type="entry name" value="WYL"/>
    <property type="match status" value="1"/>
</dbReference>
<dbReference type="PANTHER" id="PTHR34580:SF1">
    <property type="entry name" value="PROTEIN PAFC"/>
    <property type="match status" value="1"/>
</dbReference>
<evidence type="ECO:0000259" key="1">
    <source>
        <dbReference type="Pfam" id="PF13280"/>
    </source>
</evidence>
<evidence type="ECO:0000313" key="3">
    <source>
        <dbReference type="EMBL" id="CAA6802548.1"/>
    </source>
</evidence>
<reference evidence="3" key="1">
    <citation type="submission" date="2020-01" db="EMBL/GenBank/DDBJ databases">
        <authorList>
            <person name="Meier V. D."/>
            <person name="Meier V D."/>
        </authorList>
    </citation>
    <scope>NUCLEOTIDE SEQUENCE</scope>
    <source>
        <strain evidence="3">HLG_WM_MAG_01</strain>
    </source>
</reference>
<dbReference type="AlphaFoldDB" id="A0A6S6SIC5"/>
<dbReference type="InterPro" id="IPR057727">
    <property type="entry name" value="WCX_dom"/>
</dbReference>
<evidence type="ECO:0000259" key="2">
    <source>
        <dbReference type="Pfam" id="PF25583"/>
    </source>
</evidence>
<dbReference type="Pfam" id="PF25583">
    <property type="entry name" value="WCX"/>
    <property type="match status" value="1"/>
</dbReference>
<dbReference type="InterPro" id="IPR051534">
    <property type="entry name" value="CBASS_pafABC_assoc_protein"/>
</dbReference>
<dbReference type="Pfam" id="PF13280">
    <property type="entry name" value="WYL"/>
    <property type="match status" value="1"/>
</dbReference>
<organism evidence="3">
    <name type="scientific">uncultured Sulfurovum sp</name>
    <dbReference type="NCBI Taxonomy" id="269237"/>
    <lineage>
        <taxon>Bacteria</taxon>
        <taxon>Pseudomonadati</taxon>
        <taxon>Campylobacterota</taxon>
        <taxon>Epsilonproteobacteria</taxon>
        <taxon>Campylobacterales</taxon>
        <taxon>Sulfurovaceae</taxon>
        <taxon>Sulfurovum</taxon>
        <taxon>environmental samples</taxon>
    </lineage>
</organism>
<accession>A0A6S6SIC5</accession>
<feature type="domain" description="WYL" evidence="1">
    <location>
        <begin position="152"/>
        <end position="216"/>
    </location>
</feature>